<protein>
    <submittedName>
        <fullName evidence="1">Uncharacterized protein</fullName>
    </submittedName>
</protein>
<dbReference type="RefSeq" id="WP_214786612.1">
    <property type="nucleotide sequence ID" value="NZ_JANIEL010000024.1"/>
</dbReference>
<proteinExistence type="predicted"/>
<sequence length="107" mass="12316">MFDISTLTFFEKGTVLRHIEQSNLSISEEFGLKYFEGEEAEQIRMTFESFGTNRWPVMFEEPEGVTTVDGTQWNLSVYANGKLIHEHSGSNAYPAQWRQLTQLFGIS</sequence>
<comment type="caution">
    <text evidence="1">The sequence shown here is derived from an EMBL/GenBank/DDBJ whole genome shotgun (WGS) entry which is preliminary data.</text>
</comment>
<accession>A0ABW2PHM6</accession>
<dbReference type="EMBL" id="JBHTCE010000001">
    <property type="protein sequence ID" value="MFC7388969.1"/>
    <property type="molecule type" value="Genomic_DNA"/>
</dbReference>
<evidence type="ECO:0000313" key="1">
    <source>
        <dbReference type="EMBL" id="MFC7388969.1"/>
    </source>
</evidence>
<reference evidence="2" key="1">
    <citation type="journal article" date="2019" name="Int. J. Syst. Evol. Microbiol.">
        <title>The Global Catalogue of Microorganisms (GCM) 10K type strain sequencing project: providing services to taxonomists for standard genome sequencing and annotation.</title>
        <authorList>
            <consortium name="The Broad Institute Genomics Platform"/>
            <consortium name="The Broad Institute Genome Sequencing Center for Infectious Disease"/>
            <person name="Wu L."/>
            <person name="Ma J."/>
        </authorList>
    </citation>
    <scope>NUCLEOTIDE SEQUENCE [LARGE SCALE GENOMIC DNA]</scope>
    <source>
        <strain evidence="2">CCUG 55590</strain>
    </source>
</reference>
<keyword evidence="2" id="KW-1185">Reference proteome</keyword>
<gene>
    <name evidence="1" type="ORF">ACFQO8_02360</name>
</gene>
<dbReference type="Proteomes" id="UP001596439">
    <property type="component" value="Unassembled WGS sequence"/>
</dbReference>
<organism evidence="1 2">
    <name type="scientific">Exiguobacterium aestuarii</name>
    <dbReference type="NCBI Taxonomy" id="273527"/>
    <lineage>
        <taxon>Bacteria</taxon>
        <taxon>Bacillati</taxon>
        <taxon>Bacillota</taxon>
        <taxon>Bacilli</taxon>
        <taxon>Bacillales</taxon>
        <taxon>Bacillales Family XII. Incertae Sedis</taxon>
        <taxon>Exiguobacterium</taxon>
    </lineage>
</organism>
<evidence type="ECO:0000313" key="2">
    <source>
        <dbReference type="Proteomes" id="UP001596439"/>
    </source>
</evidence>
<name>A0ABW2PHM6_9BACL</name>